<evidence type="ECO:0000256" key="1">
    <source>
        <dbReference type="SAM" id="MobiDB-lite"/>
    </source>
</evidence>
<feature type="region of interest" description="Disordered" evidence="1">
    <location>
        <begin position="1"/>
        <end position="23"/>
    </location>
</feature>
<sequence>MPDATQMPFGRRSDRPERTSTRARAAAPSCADCFFRRHLLCALDREDPCATFRPDRDGGLRPPRQMHLAFRPERTDGTPFAFPSAEEQARRHAA</sequence>
<dbReference type="EMBL" id="JAXAVX010000002">
    <property type="protein sequence ID" value="MDX8151174.1"/>
    <property type="molecule type" value="Genomic_DNA"/>
</dbReference>
<dbReference type="Proteomes" id="UP001277761">
    <property type="component" value="Unassembled WGS sequence"/>
</dbReference>
<protein>
    <recommendedName>
        <fullName evidence="4">Uracil-DNA glycosylase</fullName>
    </recommendedName>
</protein>
<name>A0ABU4VJ54_9ACTN</name>
<evidence type="ECO:0008006" key="4">
    <source>
        <dbReference type="Google" id="ProtNLM"/>
    </source>
</evidence>
<reference evidence="2 3" key="1">
    <citation type="submission" date="2023-11" db="EMBL/GenBank/DDBJ databases">
        <authorList>
            <person name="Xu M."/>
            <person name="Jiang T."/>
        </authorList>
    </citation>
    <scope>NUCLEOTIDE SEQUENCE [LARGE SCALE GENOMIC DNA]</scope>
    <source>
        <strain evidence="2 3">SD</strain>
    </source>
</reference>
<dbReference type="RefSeq" id="WP_319953326.1">
    <property type="nucleotide sequence ID" value="NZ_JAXAVX010000002.1"/>
</dbReference>
<feature type="compositionally biased region" description="Basic and acidic residues" evidence="1">
    <location>
        <begin position="11"/>
        <end position="20"/>
    </location>
</feature>
<organism evidence="2 3">
    <name type="scientific">Patulibacter brassicae</name>
    <dbReference type="NCBI Taxonomy" id="1705717"/>
    <lineage>
        <taxon>Bacteria</taxon>
        <taxon>Bacillati</taxon>
        <taxon>Actinomycetota</taxon>
        <taxon>Thermoleophilia</taxon>
        <taxon>Solirubrobacterales</taxon>
        <taxon>Patulibacteraceae</taxon>
        <taxon>Patulibacter</taxon>
    </lineage>
</organism>
<feature type="region of interest" description="Disordered" evidence="1">
    <location>
        <begin position="73"/>
        <end position="94"/>
    </location>
</feature>
<accession>A0ABU4VJ54</accession>
<gene>
    <name evidence="2" type="ORF">SK069_06190</name>
</gene>
<comment type="caution">
    <text evidence="2">The sequence shown here is derived from an EMBL/GenBank/DDBJ whole genome shotgun (WGS) entry which is preliminary data.</text>
</comment>
<evidence type="ECO:0000313" key="3">
    <source>
        <dbReference type="Proteomes" id="UP001277761"/>
    </source>
</evidence>
<proteinExistence type="predicted"/>
<keyword evidence="3" id="KW-1185">Reference proteome</keyword>
<evidence type="ECO:0000313" key="2">
    <source>
        <dbReference type="EMBL" id="MDX8151174.1"/>
    </source>
</evidence>